<keyword evidence="2" id="KW-1003">Cell membrane</keyword>
<reference evidence="7 8" key="1">
    <citation type="submission" date="2023-04" db="EMBL/GenBank/DDBJ databases">
        <title>Genome Sequence of Selenomonas sputigena ATCC 33150.</title>
        <authorList>
            <person name="Miller D.P."/>
            <person name="Anvari S."/>
            <person name="Polson S.W."/>
            <person name="Macdonald M."/>
            <person name="Mcdowell J.V."/>
        </authorList>
    </citation>
    <scope>NUCLEOTIDE SEQUENCE [LARGE SCALE GENOMIC DNA]</scope>
    <source>
        <strain evidence="7 8">ATCC 33150</strain>
    </source>
</reference>
<dbReference type="Proteomes" id="UP001559623">
    <property type="component" value="Unassembled WGS sequence"/>
</dbReference>
<keyword evidence="5 6" id="KW-0472">Membrane</keyword>
<dbReference type="PANTHER" id="PTHR33529">
    <property type="entry name" value="SLR0882 PROTEIN-RELATED"/>
    <property type="match status" value="1"/>
</dbReference>
<gene>
    <name evidence="7" type="ORF">QCO44_07535</name>
</gene>
<proteinExistence type="predicted"/>
<comment type="subcellular location">
    <subcellularLocation>
        <location evidence="1">Cell membrane</location>
        <topology evidence="1">Multi-pass membrane protein</topology>
    </subcellularLocation>
</comment>
<evidence type="ECO:0000256" key="3">
    <source>
        <dbReference type="ARBA" id="ARBA00022692"/>
    </source>
</evidence>
<protein>
    <submittedName>
        <fullName evidence="7">LptF/LptG family permease</fullName>
    </submittedName>
</protein>
<dbReference type="EMBL" id="JARVLH010000004">
    <property type="protein sequence ID" value="MEX5285487.1"/>
    <property type="molecule type" value="Genomic_DNA"/>
</dbReference>
<evidence type="ECO:0000256" key="1">
    <source>
        <dbReference type="ARBA" id="ARBA00004651"/>
    </source>
</evidence>
<keyword evidence="3 6" id="KW-0812">Transmembrane</keyword>
<evidence type="ECO:0000256" key="6">
    <source>
        <dbReference type="SAM" id="Phobius"/>
    </source>
</evidence>
<organism evidence="7 8">
    <name type="scientific">Selenomonas sputigena</name>
    <dbReference type="NCBI Taxonomy" id="69823"/>
    <lineage>
        <taxon>Bacteria</taxon>
        <taxon>Bacillati</taxon>
        <taxon>Bacillota</taxon>
        <taxon>Negativicutes</taxon>
        <taxon>Selenomonadales</taxon>
        <taxon>Selenomonadaceae</taxon>
        <taxon>Selenomonas</taxon>
    </lineage>
</organism>
<feature type="transmembrane region" description="Helical" evidence="6">
    <location>
        <begin position="316"/>
        <end position="337"/>
    </location>
</feature>
<feature type="transmembrane region" description="Helical" evidence="6">
    <location>
        <begin position="21"/>
        <end position="40"/>
    </location>
</feature>
<evidence type="ECO:0000256" key="4">
    <source>
        <dbReference type="ARBA" id="ARBA00022989"/>
    </source>
</evidence>
<feature type="transmembrane region" description="Helical" evidence="6">
    <location>
        <begin position="106"/>
        <end position="124"/>
    </location>
</feature>
<feature type="transmembrane region" description="Helical" evidence="6">
    <location>
        <begin position="286"/>
        <end position="304"/>
    </location>
</feature>
<evidence type="ECO:0000313" key="7">
    <source>
        <dbReference type="EMBL" id="MEX5285487.1"/>
    </source>
</evidence>
<keyword evidence="4 6" id="KW-1133">Transmembrane helix</keyword>
<accession>A0ABV3X5L3</accession>
<keyword evidence="8" id="KW-1185">Reference proteome</keyword>
<dbReference type="RefSeq" id="WP_368847325.1">
    <property type="nucleotide sequence ID" value="NZ_JARVLH010000004.1"/>
</dbReference>
<dbReference type="Pfam" id="PF03739">
    <property type="entry name" value="LptF_LptG"/>
    <property type="match status" value="1"/>
</dbReference>
<feature type="transmembrane region" description="Helical" evidence="6">
    <location>
        <begin position="60"/>
        <end position="85"/>
    </location>
</feature>
<sequence length="367" mass="41026">MPQRIQIRLLDKYIFREVCTTFLFGICAFSAVFIGSGTLYRIAQYVTEYGASFSAVVKMFIFSLPSIIIYTFPMSMLLAALLTFGRLSASSEITAMKSCGVSFQRIAAPAIALGFFVSVVAILFNEHVVPRANSAYSNVIAYEIQSGTNPRSQDHIIIKEIKDGQMQRLMYARRYDADSQIMEGVTLQSFENGETSYVENAAYAKWEGNQWTMYQGVIYEISNGKSEHTMRFDKQTLPINAGPARIVREQKKPEELTMRELRQQIEIMHGQFVDTKKLETELYQRITIPMASLVFALIGVPLGLQPNRSSSSKGFGISLVIIFIYYVLMTVAGAIAQSGALNPAYAVWIPNVVGILVGVYLLRQAAR</sequence>
<evidence type="ECO:0000256" key="5">
    <source>
        <dbReference type="ARBA" id="ARBA00023136"/>
    </source>
</evidence>
<dbReference type="InterPro" id="IPR005495">
    <property type="entry name" value="LptG/LptF_permease"/>
</dbReference>
<name>A0ABV3X5L3_9FIRM</name>
<comment type="caution">
    <text evidence="7">The sequence shown here is derived from an EMBL/GenBank/DDBJ whole genome shotgun (WGS) entry which is preliminary data.</text>
</comment>
<evidence type="ECO:0000313" key="8">
    <source>
        <dbReference type="Proteomes" id="UP001559623"/>
    </source>
</evidence>
<feature type="transmembrane region" description="Helical" evidence="6">
    <location>
        <begin position="343"/>
        <end position="362"/>
    </location>
</feature>
<dbReference type="PANTHER" id="PTHR33529:SF6">
    <property type="entry name" value="YJGP_YJGQ FAMILY PERMEASE"/>
    <property type="match status" value="1"/>
</dbReference>
<evidence type="ECO:0000256" key="2">
    <source>
        <dbReference type="ARBA" id="ARBA00022475"/>
    </source>
</evidence>